<organism evidence="3 4">
    <name type="scientific">Keguizhuia sedimenti</name>
    <dbReference type="NCBI Taxonomy" id="3064264"/>
    <lineage>
        <taxon>Bacteria</taxon>
        <taxon>Pseudomonadati</taxon>
        <taxon>Pseudomonadota</taxon>
        <taxon>Betaproteobacteria</taxon>
        <taxon>Burkholderiales</taxon>
        <taxon>Oxalobacteraceae</taxon>
        <taxon>Keguizhuia</taxon>
    </lineage>
</organism>
<keyword evidence="4" id="KW-1185">Reference proteome</keyword>
<evidence type="ECO:0000313" key="4">
    <source>
        <dbReference type="Proteomes" id="UP001225596"/>
    </source>
</evidence>
<evidence type="ECO:0000313" key="3">
    <source>
        <dbReference type="EMBL" id="MDQ9172281.1"/>
    </source>
</evidence>
<dbReference type="SUPFAM" id="SSF52402">
    <property type="entry name" value="Adenine nucleotide alpha hydrolases-like"/>
    <property type="match status" value="2"/>
</dbReference>
<dbReference type="InterPro" id="IPR006015">
    <property type="entry name" value="Universal_stress_UspA"/>
</dbReference>
<name>A0ABU1BWA2_9BURK</name>
<dbReference type="Gene3D" id="3.40.50.12370">
    <property type="match status" value="1"/>
</dbReference>
<comment type="caution">
    <text evidence="3">The sequence shown here is derived from an EMBL/GenBank/DDBJ whole genome shotgun (WGS) entry which is preliminary data.</text>
</comment>
<dbReference type="PANTHER" id="PTHR46268">
    <property type="entry name" value="STRESS RESPONSE PROTEIN NHAX"/>
    <property type="match status" value="1"/>
</dbReference>
<protein>
    <submittedName>
        <fullName evidence="3">Universal stress protein</fullName>
    </submittedName>
</protein>
<proteinExistence type="inferred from homology"/>
<dbReference type="PRINTS" id="PR01438">
    <property type="entry name" value="UNVRSLSTRESS"/>
</dbReference>
<dbReference type="Proteomes" id="UP001225596">
    <property type="component" value="Unassembled WGS sequence"/>
</dbReference>
<sequence>MSYKTVLVHVDNSANAQRRYELASSVAQAQGAHLIGVAATGVSRFIQTPGSNDTDQETVKYLVAPVERYRQKAKDSLQGFTAFMQGKDVPHEELLVDDEPYDALKLLSRYSDLIVVGQSNDSDPVMANMLDFPEYIALNSGRPVLIAPYKGEPTPRIARVLIAWDASLSAARAVAGAIPILKSASQVTVAIFNPASKPDVVSQLPGADIALYLGRHDINVEVTQEKTQLEIGDALLRTASEKHSDLIVMGCYGHTRFREILLGGVTRSMLEKASIPVLVAH</sequence>
<comment type="similarity">
    <text evidence="1">Belongs to the universal stress protein A family.</text>
</comment>
<evidence type="ECO:0000256" key="1">
    <source>
        <dbReference type="ARBA" id="ARBA00008791"/>
    </source>
</evidence>
<dbReference type="InterPro" id="IPR006016">
    <property type="entry name" value="UspA"/>
</dbReference>
<dbReference type="PANTHER" id="PTHR46268:SF15">
    <property type="entry name" value="UNIVERSAL STRESS PROTEIN HP_0031"/>
    <property type="match status" value="1"/>
</dbReference>
<reference evidence="3 4" key="1">
    <citation type="submission" date="2023-08" db="EMBL/GenBank/DDBJ databases">
        <title>Oxalobacteraceae gen .nov., isolated from river sludge outside the plant.</title>
        <authorList>
            <person name="Zhao S.Y."/>
        </authorList>
    </citation>
    <scope>NUCLEOTIDE SEQUENCE [LARGE SCALE GENOMIC DNA]</scope>
    <source>
        <strain evidence="3 4">R-40</strain>
    </source>
</reference>
<dbReference type="EMBL" id="JAUYVH010000019">
    <property type="protein sequence ID" value="MDQ9172281.1"/>
    <property type="molecule type" value="Genomic_DNA"/>
</dbReference>
<accession>A0ABU1BWA2</accession>
<feature type="domain" description="UspA" evidence="2">
    <location>
        <begin position="159"/>
        <end position="280"/>
    </location>
</feature>
<dbReference type="Pfam" id="PF00582">
    <property type="entry name" value="Usp"/>
    <property type="match status" value="1"/>
</dbReference>
<evidence type="ECO:0000259" key="2">
    <source>
        <dbReference type="Pfam" id="PF00582"/>
    </source>
</evidence>
<gene>
    <name evidence="3" type="ORF">Q8A64_17865</name>
</gene>
<dbReference type="CDD" id="cd00293">
    <property type="entry name" value="USP-like"/>
    <property type="match status" value="1"/>
</dbReference>
<dbReference type="RefSeq" id="WP_338438307.1">
    <property type="nucleotide sequence ID" value="NZ_JAUYVH010000019.1"/>
</dbReference>